<evidence type="ECO:0000259" key="3">
    <source>
        <dbReference type="SMART" id="SM00089"/>
    </source>
</evidence>
<evidence type="ECO:0000313" key="5">
    <source>
        <dbReference type="Proteomes" id="UP000248161"/>
    </source>
</evidence>
<dbReference type="SUPFAM" id="SSF49299">
    <property type="entry name" value="PKD domain"/>
    <property type="match status" value="3"/>
</dbReference>
<evidence type="ECO:0000313" key="4">
    <source>
        <dbReference type="EMBL" id="PXF22116.1"/>
    </source>
</evidence>
<feature type="region of interest" description="Disordered" evidence="1">
    <location>
        <begin position="1079"/>
        <end position="1198"/>
    </location>
</feature>
<organism evidence="4 5">
    <name type="scientific">Candidatus Thalassarchaeum betae</name>
    <dbReference type="NCBI Taxonomy" id="2599289"/>
    <lineage>
        <taxon>Archaea</taxon>
        <taxon>Methanobacteriati</taxon>
        <taxon>Thermoplasmatota</taxon>
        <taxon>Candidatus Poseidoniia</taxon>
        <taxon>Candidatus Poseidoniales</taxon>
        <taxon>Candidatus Thalassarchaeaceae</taxon>
        <taxon>Candidatus Thalassarchaeum</taxon>
    </lineage>
</organism>
<name>A0A2V3HT85_9ARCH</name>
<evidence type="ECO:0000256" key="1">
    <source>
        <dbReference type="SAM" id="MobiDB-lite"/>
    </source>
</evidence>
<dbReference type="Gene3D" id="2.60.40.10">
    <property type="entry name" value="Immunoglobulins"/>
    <property type="match status" value="4"/>
</dbReference>
<accession>A0A2V3HT85</accession>
<dbReference type="InterPro" id="IPR022409">
    <property type="entry name" value="PKD/Chitinase_dom"/>
</dbReference>
<keyword evidence="2" id="KW-1133">Transmembrane helix</keyword>
<protein>
    <recommendedName>
        <fullName evidence="3">PKD/Chitinase domain-containing protein</fullName>
    </recommendedName>
</protein>
<feature type="transmembrane region" description="Helical" evidence="2">
    <location>
        <begin position="1038"/>
        <end position="1064"/>
    </location>
</feature>
<dbReference type="SMART" id="SM00089">
    <property type="entry name" value="PKD"/>
    <property type="match status" value="3"/>
</dbReference>
<keyword evidence="2" id="KW-0812">Transmembrane</keyword>
<feature type="domain" description="PKD/Chitinase" evidence="3">
    <location>
        <begin position="552"/>
        <end position="637"/>
    </location>
</feature>
<feature type="compositionally biased region" description="Acidic residues" evidence="1">
    <location>
        <begin position="1185"/>
        <end position="1198"/>
    </location>
</feature>
<keyword evidence="2" id="KW-0472">Membrane</keyword>
<reference evidence="4 5" key="1">
    <citation type="journal article" date="2015" name="Nat. Commun.">
        <title>Genomic and transcriptomic evidence for scavenging of diverse organic compounds by widespread deep-sea archaea.</title>
        <authorList>
            <person name="Li M."/>
            <person name="Baker B.J."/>
            <person name="Anantharaman K."/>
            <person name="Jain S."/>
            <person name="Breier J.A."/>
            <person name="Dick G.J."/>
        </authorList>
    </citation>
    <scope>NUCLEOTIDE SEQUENCE [LARGE SCALE GENOMIC DNA]</scope>
    <source>
        <strain evidence="4">Cayman_51_deep</strain>
    </source>
</reference>
<dbReference type="InterPro" id="IPR013783">
    <property type="entry name" value="Ig-like_fold"/>
</dbReference>
<feature type="domain" description="PKD/Chitinase" evidence="3">
    <location>
        <begin position="940"/>
        <end position="1036"/>
    </location>
</feature>
<dbReference type="CDD" id="cd00146">
    <property type="entry name" value="PKD"/>
    <property type="match status" value="1"/>
</dbReference>
<dbReference type="Pfam" id="PF07705">
    <property type="entry name" value="CARDB"/>
    <property type="match status" value="1"/>
</dbReference>
<comment type="caution">
    <text evidence="4">The sequence shown here is derived from an EMBL/GenBank/DDBJ whole genome shotgun (WGS) entry which is preliminary data.</text>
</comment>
<dbReference type="Proteomes" id="UP000248161">
    <property type="component" value="Unassembled WGS sequence"/>
</dbReference>
<sequence length="1198" mass="130678">MRPSPFRRGMRSHASLALGLAMLMLMSAQSGVLMAQDAKSEELYDFRVMESSVRTTNLVDVPSWKINDIWNYDGALDVRDFVAAADVSTNVQFLDGTMTQRVASISMMDVAGVDTLVYRVESDGYYEAEGINLDGYSGDLVVQMDTEEYFRVSDLASIQYEATFDIDFLYQILWWTYTIHVADLVVDTSYSPPLEGYDFPISVGEEWETDYYQETDYSGSSDYVDIPSDSASSNTTSWETVSQGYPGVFYSGCAQSYNITNYDHINSIKHQTGYKWYCPAIRGDIRSSLTISGIGILAEHELTSYQPSGRCKQISVEVAHPLSPVDFEMSAWLNATNCGGGTNSPLAGQSLEFRYEIGGDIRNVTTADNGSAFITFDTGHSADDTVSETDLGSHGVVAWIPGEKIIGAATITIDSDVHQVDLVARSEGVTVERTRGNRTVTLDSNIGFNAISSDELIFSVPVLNRGIIDSPGTTLVVEAPDGSTSSTSVPSLSSLEESRVNVSWTVPENHPHGDISLSFVVDPEQQITTDGNRSNNEGSFSLFIGSLPTASLSIVTEALTLAEVTFNGLSSYDPDGGAVTCEFSVEELNGDTSTSSEEDCIHEYTWDDDGTFLVTLTITDNENDRDYAEALITILNRPPEVAIGSNLDSVPVLSPVTFDVTESGDLDTQNPEAPIDIQWHSPCEEGQVGVRCTITPNAEGTYTVEVTVMDDDGATTDDSLIISVTNIDPTNPQAEIWLGPNRLIPDSVGRYFVNEGDALLLRGWAEDSENDLDGHQHHWSPDAELNPELVISSVGYYSTIEHVYHISGQHLATLQIVDDDGASTETLIVPIIVNNVAPSIGPIAPLLPVAEDQPVQLSVEVTDTMGDLPNLIHCFDLDPYTNSDSEGNESDDCDVESRHLAHSWADATTAPDYIVFHVTDDDGARDYIAISIDVNNLDPVARATASDYKPTEGDVIIFSANGTTDSEYDMGNMVYIWDLDIYEDSNGDGDPANDLDRQGVWITVSFEGEGTRTVQMTAFDEGEGASITLVIEVQKAPFSLGGLVAAYGLYIVLFGMIVVLGVVLMQRLRPSEVVVKAPEVRGKPRRRGKRISMDDAFDDPEYDPFDSEKRKSGPKKSPGETEWWSDAETPTVEETGPVIPEPLDPEEPQKMEDLASAFDKLTGEAPHEDEPEEEDPESVAASVDEALDDDDIEALFDD</sequence>
<gene>
    <name evidence="4" type="ORF">CXX69_01625</name>
</gene>
<evidence type="ECO:0000256" key="2">
    <source>
        <dbReference type="SAM" id="Phobius"/>
    </source>
</evidence>
<dbReference type="EMBL" id="PSPG01000003">
    <property type="protein sequence ID" value="PXF22116.1"/>
    <property type="molecule type" value="Genomic_DNA"/>
</dbReference>
<feature type="domain" description="PKD/Chitinase" evidence="3">
    <location>
        <begin position="640"/>
        <end position="727"/>
    </location>
</feature>
<dbReference type="InterPro" id="IPR011635">
    <property type="entry name" value="CARDB"/>
</dbReference>
<feature type="compositionally biased region" description="Acidic residues" evidence="1">
    <location>
        <begin position="1095"/>
        <end position="1105"/>
    </location>
</feature>
<dbReference type="AlphaFoldDB" id="A0A2V3HT85"/>
<proteinExistence type="predicted"/>
<dbReference type="InterPro" id="IPR035986">
    <property type="entry name" value="PKD_dom_sf"/>
</dbReference>